<feature type="transmembrane region" description="Helical" evidence="1">
    <location>
        <begin position="165"/>
        <end position="187"/>
    </location>
</feature>
<feature type="transmembrane region" description="Helical" evidence="1">
    <location>
        <begin position="108"/>
        <end position="125"/>
    </location>
</feature>
<dbReference type="RefSeq" id="WP_349226570.1">
    <property type="nucleotide sequence ID" value="NZ_JBBNFG020000029.1"/>
</dbReference>
<gene>
    <name evidence="2" type="ORF">AAAT87_12355</name>
</gene>
<feature type="transmembrane region" description="Helical" evidence="1">
    <location>
        <begin position="137"/>
        <end position="159"/>
    </location>
</feature>
<accession>A0ABV1G0X6</accession>
<feature type="transmembrane region" description="Helical" evidence="1">
    <location>
        <begin position="364"/>
        <end position="381"/>
    </location>
</feature>
<feature type="transmembrane region" description="Helical" evidence="1">
    <location>
        <begin position="220"/>
        <end position="239"/>
    </location>
</feature>
<feature type="transmembrane region" description="Helical" evidence="1">
    <location>
        <begin position="246"/>
        <end position="267"/>
    </location>
</feature>
<sequence length="414" mass="47781">MSKRIIILFSFFVFWLFFFPTNNVIPNVTYNGWVKNLMIIFMFLYFGNDISRYFSKRYRWLNLSVLAYAIICVISILLNADSISYYTTTRLSDGVIATFEGVQSTKSTIYFSLSTIVLLLFVERLTLENQVNLFIDYFWKMLFLLWIWVNVDAITHVVVNEKIGGYIIGNKFHVCYYNLLTCTLYYYRHMGLTKIKEKAALLFLVIVMLTNSLHTQCSTMVVGTMAFFFLVFILPNKYWNKLSAPSLLVSLLVIVDLGFFFFTTWVLQFTIVQDFIINVLHEDLTLTGRLGIFENISKSFSTSMWLGFGNGNSGVVSMFYTGVQNPQNGLMEVFLNVGIVGCMAFLSWLYFAAKEITESDKYKYPLVVYILTMIVISTIEVPFDKTFMFVMILLAAGQNNLMINQNDLYGKKSS</sequence>
<feature type="transmembrane region" description="Helical" evidence="1">
    <location>
        <begin position="33"/>
        <end position="48"/>
    </location>
</feature>
<organism evidence="2 3">
    <name type="scientific">Segatella sinensis</name>
    <dbReference type="NCBI Taxonomy" id="3085167"/>
    <lineage>
        <taxon>Bacteria</taxon>
        <taxon>Pseudomonadati</taxon>
        <taxon>Bacteroidota</taxon>
        <taxon>Bacteroidia</taxon>
        <taxon>Bacteroidales</taxon>
        <taxon>Prevotellaceae</taxon>
        <taxon>Segatella</taxon>
    </lineage>
</organism>
<feature type="transmembrane region" description="Helical" evidence="1">
    <location>
        <begin position="60"/>
        <end position="80"/>
    </location>
</feature>
<comment type="caution">
    <text evidence="2">The sequence shown here is derived from an EMBL/GenBank/DDBJ whole genome shotgun (WGS) entry which is preliminary data.</text>
</comment>
<evidence type="ECO:0000256" key="1">
    <source>
        <dbReference type="SAM" id="Phobius"/>
    </source>
</evidence>
<keyword evidence="1" id="KW-0472">Membrane</keyword>
<proteinExistence type="predicted"/>
<keyword evidence="1" id="KW-1133">Transmembrane helix</keyword>
<reference evidence="2 3" key="1">
    <citation type="submission" date="2024-04" db="EMBL/GenBank/DDBJ databases">
        <title>Human intestinal bacterial collection.</title>
        <authorList>
            <person name="Pauvert C."/>
            <person name="Hitch T.C.A."/>
            <person name="Clavel T."/>
        </authorList>
    </citation>
    <scope>NUCLEOTIDE SEQUENCE [LARGE SCALE GENOMIC DNA]</scope>
    <source>
        <strain evidence="2 3">CLA-AA-H174</strain>
    </source>
</reference>
<evidence type="ECO:0000313" key="3">
    <source>
        <dbReference type="Proteomes" id="UP001465717"/>
    </source>
</evidence>
<protein>
    <submittedName>
        <fullName evidence="2">Uncharacterized protein</fullName>
    </submittedName>
</protein>
<keyword evidence="3" id="KW-1185">Reference proteome</keyword>
<dbReference type="EMBL" id="JBBNGE010000051">
    <property type="protein sequence ID" value="MEQ2509051.1"/>
    <property type="molecule type" value="Genomic_DNA"/>
</dbReference>
<evidence type="ECO:0000313" key="2">
    <source>
        <dbReference type="EMBL" id="MEQ2509051.1"/>
    </source>
</evidence>
<dbReference type="Proteomes" id="UP001465717">
    <property type="component" value="Unassembled WGS sequence"/>
</dbReference>
<keyword evidence="1" id="KW-0812">Transmembrane</keyword>
<name>A0ABV1G0X6_9BACT</name>
<feature type="transmembrane region" description="Helical" evidence="1">
    <location>
        <begin position="333"/>
        <end position="352"/>
    </location>
</feature>